<evidence type="ECO:0000256" key="1">
    <source>
        <dbReference type="ARBA" id="ARBA00022679"/>
    </source>
</evidence>
<dbReference type="InterPro" id="IPR016181">
    <property type="entry name" value="Acyl_CoA_acyltransferase"/>
</dbReference>
<evidence type="ECO:0000313" key="4">
    <source>
        <dbReference type="EMBL" id="PRZ44325.1"/>
    </source>
</evidence>
<keyword evidence="2" id="KW-0012">Acyltransferase</keyword>
<dbReference type="AlphaFoldDB" id="A0A2T1A6T8"/>
<dbReference type="Gene3D" id="3.40.630.30">
    <property type="match status" value="1"/>
</dbReference>
<reference evidence="4 5" key="1">
    <citation type="submission" date="2018-03" db="EMBL/GenBank/DDBJ databases">
        <title>Genomic Encyclopedia of Archaeal and Bacterial Type Strains, Phase II (KMG-II): from individual species to whole genera.</title>
        <authorList>
            <person name="Goeker M."/>
        </authorList>
    </citation>
    <scope>NUCLEOTIDE SEQUENCE [LARGE SCALE GENOMIC DNA]</scope>
    <source>
        <strain evidence="4 5">DSM 100065</strain>
    </source>
</reference>
<feature type="domain" description="N-acetyltransferase" evidence="3">
    <location>
        <begin position="3"/>
        <end position="177"/>
    </location>
</feature>
<keyword evidence="4" id="KW-0689">Ribosomal protein</keyword>
<proteinExistence type="predicted"/>
<evidence type="ECO:0000256" key="2">
    <source>
        <dbReference type="ARBA" id="ARBA00023315"/>
    </source>
</evidence>
<dbReference type="PANTHER" id="PTHR43877:SF2">
    <property type="entry name" value="AMINOALKYLPHOSPHONATE N-ACETYLTRANSFERASE-RELATED"/>
    <property type="match status" value="1"/>
</dbReference>
<accession>A0A2T1A6T8</accession>
<dbReference type="PANTHER" id="PTHR43877">
    <property type="entry name" value="AMINOALKYLPHOSPHONATE N-ACETYLTRANSFERASE-RELATED-RELATED"/>
    <property type="match status" value="1"/>
</dbReference>
<dbReference type="CDD" id="cd04301">
    <property type="entry name" value="NAT_SF"/>
    <property type="match status" value="1"/>
</dbReference>
<dbReference type="GO" id="GO:0016747">
    <property type="term" value="F:acyltransferase activity, transferring groups other than amino-acyl groups"/>
    <property type="evidence" value="ECO:0007669"/>
    <property type="project" value="InterPro"/>
</dbReference>
<dbReference type="Pfam" id="PF00583">
    <property type="entry name" value="Acetyltransf_1"/>
    <property type="match status" value="1"/>
</dbReference>
<name>A0A2T1A6T8_9ACTN</name>
<dbReference type="RefSeq" id="WP_106347347.1">
    <property type="nucleotide sequence ID" value="NZ_PVUE01000001.1"/>
</dbReference>
<dbReference type="InterPro" id="IPR000182">
    <property type="entry name" value="GNAT_dom"/>
</dbReference>
<gene>
    <name evidence="4" type="ORF">CLV47_101451</name>
</gene>
<dbReference type="EMBL" id="PVUE01000001">
    <property type="protein sequence ID" value="PRZ44325.1"/>
    <property type="molecule type" value="Genomic_DNA"/>
</dbReference>
<dbReference type="SUPFAM" id="SSF55729">
    <property type="entry name" value="Acyl-CoA N-acyltransferases (Nat)"/>
    <property type="match status" value="1"/>
</dbReference>
<sequence>MTTTIRLAESADADALGELAAATFPLACPPGAAPDAIAEFIQAHLTPARFTDYLADPDRIVVLAERDGLAAGYTMLVGGDPTDEDVAGAITIRPTIELSKVYTLQDSHGSGLAGPLLDETMRQAVAAGARGIWLGVNQENGRALRFYQKQGFAIVGPKTFYVGPELHHDYVMERALET</sequence>
<evidence type="ECO:0000313" key="5">
    <source>
        <dbReference type="Proteomes" id="UP000237752"/>
    </source>
</evidence>
<dbReference type="Proteomes" id="UP000237752">
    <property type="component" value="Unassembled WGS sequence"/>
</dbReference>
<evidence type="ECO:0000259" key="3">
    <source>
        <dbReference type="PROSITE" id="PS51186"/>
    </source>
</evidence>
<dbReference type="InterPro" id="IPR050832">
    <property type="entry name" value="Bact_Acetyltransf"/>
</dbReference>
<keyword evidence="1" id="KW-0808">Transferase</keyword>
<dbReference type="OrthoDB" id="143110at2"/>
<protein>
    <submittedName>
        <fullName evidence="4">Ribosomal protein S18 acetylase RimI-like enzyme</fullName>
    </submittedName>
</protein>
<keyword evidence="5" id="KW-1185">Reference proteome</keyword>
<keyword evidence="4" id="KW-0687">Ribonucleoprotein</keyword>
<organism evidence="4 5">
    <name type="scientific">Antricoccus suffuscus</name>
    <dbReference type="NCBI Taxonomy" id="1629062"/>
    <lineage>
        <taxon>Bacteria</taxon>
        <taxon>Bacillati</taxon>
        <taxon>Actinomycetota</taxon>
        <taxon>Actinomycetes</taxon>
        <taxon>Geodermatophilales</taxon>
        <taxon>Antricoccaceae</taxon>
        <taxon>Antricoccus</taxon>
    </lineage>
</organism>
<comment type="caution">
    <text evidence="4">The sequence shown here is derived from an EMBL/GenBank/DDBJ whole genome shotgun (WGS) entry which is preliminary data.</text>
</comment>
<dbReference type="PROSITE" id="PS51186">
    <property type="entry name" value="GNAT"/>
    <property type="match status" value="1"/>
</dbReference>
<dbReference type="GO" id="GO:0005840">
    <property type="term" value="C:ribosome"/>
    <property type="evidence" value="ECO:0007669"/>
    <property type="project" value="UniProtKB-KW"/>
</dbReference>